<dbReference type="InterPro" id="IPR000979">
    <property type="entry name" value="Phosphodiesterase_MJ0936/Vps29"/>
</dbReference>
<dbReference type="RefSeq" id="WP_216557858.1">
    <property type="nucleotide sequence ID" value="NZ_JAHLQN010000001.1"/>
</dbReference>
<dbReference type="InterPro" id="IPR024654">
    <property type="entry name" value="Calcineurin-like_PHP_lpxH"/>
</dbReference>
<comment type="similarity">
    <text evidence="1">Belongs to the metallophosphoesterase superfamily. YfcE family.</text>
</comment>
<dbReference type="PANTHER" id="PTHR11124">
    <property type="entry name" value="VACUOLAR SORTING PROTEIN VPS29"/>
    <property type="match status" value="1"/>
</dbReference>
<sequence length="161" mass="17364">MNILVVSDSHGNVDNMVRLTRSLRPDAVFHLGDLLRDARALARECPQTPMASVPGNCDGWTEEPDIKNLMVDGCRVLLSHGHRWQVKMGYGAAIGAARRAGANVLLFGHTHQPCCFQENGLWIMNPGAVGAGGTCGWLNISGGKISCRVIAPEEQESGFIK</sequence>
<protein>
    <recommendedName>
        <fullName evidence="1">Phosphoesterase</fullName>
        <ecNumber evidence="1">3.1.4.-</ecNumber>
    </recommendedName>
</protein>
<dbReference type="NCBIfam" id="TIGR00040">
    <property type="entry name" value="yfcE"/>
    <property type="match status" value="1"/>
</dbReference>
<organism evidence="3 4">
    <name type="scientific">Dysosmobacter acutus</name>
    <dbReference type="NCBI Taxonomy" id="2841504"/>
    <lineage>
        <taxon>Bacteria</taxon>
        <taxon>Bacillati</taxon>
        <taxon>Bacillota</taxon>
        <taxon>Clostridia</taxon>
        <taxon>Eubacteriales</taxon>
        <taxon>Oscillospiraceae</taxon>
        <taxon>Dysosmobacter</taxon>
    </lineage>
</organism>
<gene>
    <name evidence="3" type="ORF">KQI82_01745</name>
</gene>
<dbReference type="EC" id="3.1.4.-" evidence="1"/>
<evidence type="ECO:0000259" key="2">
    <source>
        <dbReference type="Pfam" id="PF12850"/>
    </source>
</evidence>
<proteinExistence type="inferred from homology"/>
<name>A0ABS6F7T2_9FIRM</name>
<evidence type="ECO:0000313" key="3">
    <source>
        <dbReference type="EMBL" id="MBU5625657.1"/>
    </source>
</evidence>
<evidence type="ECO:0000256" key="1">
    <source>
        <dbReference type="RuleBase" id="RU362039"/>
    </source>
</evidence>
<dbReference type="EMBL" id="JAHLQN010000001">
    <property type="protein sequence ID" value="MBU5625657.1"/>
    <property type="molecule type" value="Genomic_DNA"/>
</dbReference>
<keyword evidence="4" id="KW-1185">Reference proteome</keyword>
<dbReference type="Pfam" id="PF12850">
    <property type="entry name" value="Metallophos_2"/>
    <property type="match status" value="1"/>
</dbReference>
<evidence type="ECO:0000313" key="4">
    <source>
        <dbReference type="Proteomes" id="UP000787672"/>
    </source>
</evidence>
<reference evidence="3 4" key="1">
    <citation type="submission" date="2021-06" db="EMBL/GenBank/DDBJ databases">
        <authorList>
            <person name="Sun Q."/>
            <person name="Li D."/>
        </authorList>
    </citation>
    <scope>NUCLEOTIDE SEQUENCE [LARGE SCALE GENOMIC DNA]</scope>
    <source>
        <strain evidence="3 4">MSJ-2</strain>
    </source>
</reference>
<accession>A0ABS6F7T2</accession>
<comment type="caution">
    <text evidence="3">The sequence shown here is derived from an EMBL/GenBank/DDBJ whole genome shotgun (WGS) entry which is preliminary data.</text>
</comment>
<keyword evidence="1" id="KW-0479">Metal-binding</keyword>
<dbReference type="Proteomes" id="UP000787672">
    <property type="component" value="Unassembled WGS sequence"/>
</dbReference>
<comment type="cofactor">
    <cofactor evidence="1">
        <name>a divalent metal cation</name>
        <dbReference type="ChEBI" id="CHEBI:60240"/>
    </cofactor>
</comment>
<feature type="domain" description="Calcineurin-like phosphoesterase" evidence="2">
    <location>
        <begin position="1"/>
        <end position="131"/>
    </location>
</feature>